<evidence type="ECO:0000256" key="2">
    <source>
        <dbReference type="SAM" id="MobiDB-lite"/>
    </source>
</evidence>
<evidence type="ECO:0000256" key="1">
    <source>
        <dbReference type="SAM" id="Coils"/>
    </source>
</evidence>
<comment type="caution">
    <text evidence="3">The sequence shown here is derived from an EMBL/GenBank/DDBJ whole genome shotgun (WGS) entry which is preliminary data.</text>
</comment>
<dbReference type="Proteomes" id="UP000193944">
    <property type="component" value="Unassembled WGS sequence"/>
</dbReference>
<keyword evidence="1" id="KW-0175">Coiled coil</keyword>
<evidence type="ECO:0000313" key="3">
    <source>
        <dbReference type="EMBL" id="ORX84219.1"/>
    </source>
</evidence>
<feature type="region of interest" description="Disordered" evidence="2">
    <location>
        <begin position="2117"/>
        <end position="2154"/>
    </location>
</feature>
<feature type="coiled-coil region" evidence="1">
    <location>
        <begin position="362"/>
        <end position="389"/>
    </location>
</feature>
<accession>A0A1Y1XEP4</accession>
<dbReference type="PANTHER" id="PTHR32085">
    <property type="entry name" value="PROTEIN CSF1"/>
    <property type="match status" value="1"/>
</dbReference>
<dbReference type="GO" id="GO:0016020">
    <property type="term" value="C:membrane"/>
    <property type="evidence" value="ECO:0007669"/>
    <property type="project" value="InterPro"/>
</dbReference>
<proteinExistence type="predicted"/>
<keyword evidence="4" id="KW-1185">Reference proteome</keyword>
<feature type="compositionally biased region" description="Polar residues" evidence="2">
    <location>
        <begin position="2136"/>
        <end position="2149"/>
    </location>
</feature>
<sequence length="2261" mass="263016">MNISKKDFNVENDLRKFSTNVNYDKCKTKHIPYRNYLNNYQLIVDSTPLYTSEINSDIIPPLNRFYDKKNISINTMKDEKNKNDNSSHLPFQSILEKVNFKENSSYFDSSENKDKEDSIFVTIDFSKMLSIVITPICIKIIQEFVEALDINRIPDETFIDLFQIKYVSRLLEKHEEILSSIGLLVHLPSLYIQCIQDVIFPEGKNFINETTMITSDNTLSFNEFLIEDLYLKFYISQKININNNSSNTELMELKTYVEFSKIRDIFRFINEYDSSSIMGVLIPDEDNKFDVNNYNQNTIDLINNPSFLYICIDKLRLELYYNPINTLTQSSVIFNLDNFNISMINQTLELISSSALRWIEFIKSLINIIDNFNNNNKKLQKLVATVIKESKRLNILSNPTFLTQPSPLWRLGTSPHKSDPGWKLLFHIRYAMKELQKRPENILKTLIPIKDTNTLYNITMKNLLDWYNWENISENCDLINLIFNKPLSTNKLDNQIKDVSNYIPTNLRICLQIGKVQLQIFDNKIEKNLINISPTQMDLIVKPKEIISNQVTNDLNRYYYNILYYGAIGRINVILNTNLLILAKHSIRAIGWLSNLYEKPKVKTNNTNTIKESIKNLSKNNPKYKNMNIFHGLFSIKTVCIKLSANTLELKFKLRNSSISTYNLMFNNNDIDQIKTIEELNLHYHENAEKVSTAVDSIKKVIIQHNSILKISSLSTNLIEKNIYSNGKPLKNELAEINLNNFNIHIGLNKLLNEHLKTNVIETSKKVSLLITLGSLNINVLKSIILLYSCFDKWSDEYLDKYKFLIDEMVNEINSDKSNLKEVSISRSSNEIKEENIFYDVDYSLLDDIGINIRVIFNKINIRMDLFSSAGLLIDFPNIFIELSKGESKNSGNTTMYLYSVNISSPKVKLNLTNNNYIENNDSNFSSELPQVNISGVVITDTSKKNLGLNISINLILNKYHCKITSSIVKAVVLLPYLIDDEFEQIKTIYNKFSINQSNEEKLNIISETKKEEKKNIFELYDIKFSLKYYLQNFQIVVKSETENIAFDIYMLYGRVRVNDFNNKELEKEYLTNKNKILFELSSKNIVLSFNSISNYNSQVINNRLAYIFIDLSINNKYIMQNNENNDIKQLFNIEIKDIHSVLHIISIEKFLKFLLSFKSEIKNIQGDYSKKKSDMKKSLYESLTVLKDNNIMEKNNENNNENNDVIKLNESSILDNLIINLTITRVATIIPLQDNNDNQQLIKNNGKVIFLYFYLLKFRTDFLKDFSNLVFYEFYFQFIESFDLNNSKLFSPIAHQVENRLKLQKCDLSLTTQKDENNEDQYLIETTSKGIMVDVNLSLATYIDILLKMYYRSSKKYNDYAPLFEDSGSSDDISIKSTNEDDNSKKENQKPFDLSILNKVKIKVDVEPSIMKLVSKIDEINSNNDFDNNKINLNVINFPRINMFFYCNKLINKSLIEESNTFIDQLFLNINIYESENIIKPLIFQFMEQFMNNFKSTNELIKMNSKTDDKKQVVIKDNNKSKSSTPNDTIAMFMNHIIYINFNINNTKIGLSCQPSSKVSSILEFNNFSFTSNYSLNSKKEHSLVASLNLNSLSLLVNNSYSPEHFFDICLSNIIVNYTLLSDKESENDYSNVGEFCIPQIITNLNIRYLQDFLILYDIWINSRFLQSLSKSIDKLNEINDNNNAIIINNKNNIILSNENNNNHLEKKKSFSMEFTDYLSISERNHSFYLLANIGNIKGIYDLNQITGKGEININMINLSFNKIYRQYIPRINCDFLIKNISVTSEGKLQGFIRIENININGDVRNPILSLSKDNNSYSVLSLNRIGRIYSDLVYQFDKTFLLDITNIYLVSSDQYQLNEKPKLFLKSDVLVKYIKLCISKKAISMIYSIEKKFSSFIKEKQLTLNSDVNKSIEIKKDKNKEKDTTENKEKTVDKIKKIAYDYIFDKSSKLFPSLYGIFSITLEKALIVAFRYDFKDPDSVKLNSNKLILDVKLNYDTQQIIKKEDIKKIIEDTKFSCEGIKVAKGSYKFVTKQNENNLELNQWFTYLDDSPSKNILNIPKTIIQLNVNKYIINKVVEYSFESSFSEPIDVALNFGLYIYLVNLIKLYLSTINNDAKENSNNDTKENNDYHTELGSKNQDQIPSSNSSIDEDKKKMREYKKQINEEIHIISKKHQDLFKNSSNNDIDYEFKAIKPIILEPQLKVIGDATSWEWVDYIGVSKEKIPVELYKYVTNNFELLFNTICQVYGIVSIPLENTKKK</sequence>
<reference evidence="3 4" key="2">
    <citation type="submission" date="2016-08" db="EMBL/GenBank/DDBJ databases">
        <title>Pervasive Adenine N6-methylation of Active Genes in Fungi.</title>
        <authorList>
            <consortium name="DOE Joint Genome Institute"/>
            <person name="Mondo S.J."/>
            <person name="Dannebaum R.O."/>
            <person name="Kuo R.C."/>
            <person name="Labutti K."/>
            <person name="Haridas S."/>
            <person name="Kuo A."/>
            <person name="Salamov A."/>
            <person name="Ahrendt S.R."/>
            <person name="Lipzen A."/>
            <person name="Sullivan W."/>
            <person name="Andreopoulos W.B."/>
            <person name="Clum A."/>
            <person name="Lindquist E."/>
            <person name="Daum C."/>
            <person name="Ramamoorthy G.K."/>
            <person name="Gryganskyi A."/>
            <person name="Culley D."/>
            <person name="Magnuson J.K."/>
            <person name="James T.Y."/>
            <person name="O'Malley M.A."/>
            <person name="Stajich J.E."/>
            <person name="Spatafora J.W."/>
            <person name="Visel A."/>
            <person name="Grigoriev I.V."/>
        </authorList>
    </citation>
    <scope>NUCLEOTIDE SEQUENCE [LARGE SCALE GENOMIC DNA]</scope>
    <source>
        <strain evidence="3 4">S4</strain>
    </source>
</reference>
<dbReference type="GO" id="GO:0006113">
    <property type="term" value="P:fermentation"/>
    <property type="evidence" value="ECO:0007669"/>
    <property type="project" value="InterPro"/>
</dbReference>
<organism evidence="3 4">
    <name type="scientific">Anaeromyces robustus</name>
    <dbReference type="NCBI Taxonomy" id="1754192"/>
    <lineage>
        <taxon>Eukaryota</taxon>
        <taxon>Fungi</taxon>
        <taxon>Fungi incertae sedis</taxon>
        <taxon>Chytridiomycota</taxon>
        <taxon>Chytridiomycota incertae sedis</taxon>
        <taxon>Neocallimastigomycetes</taxon>
        <taxon>Neocallimastigales</taxon>
        <taxon>Neocallimastigaceae</taxon>
        <taxon>Anaeromyces</taxon>
    </lineage>
</organism>
<feature type="compositionally biased region" description="Basic and acidic residues" evidence="2">
    <location>
        <begin position="2117"/>
        <end position="2135"/>
    </location>
</feature>
<reference evidence="3 4" key="1">
    <citation type="submission" date="2016-08" db="EMBL/GenBank/DDBJ databases">
        <title>A Parts List for Fungal Cellulosomes Revealed by Comparative Genomics.</title>
        <authorList>
            <consortium name="DOE Joint Genome Institute"/>
            <person name="Haitjema C.H."/>
            <person name="Gilmore S.P."/>
            <person name="Henske J.K."/>
            <person name="Solomon K.V."/>
            <person name="De Groot R."/>
            <person name="Kuo A."/>
            <person name="Mondo S.J."/>
            <person name="Salamov A.A."/>
            <person name="Labutti K."/>
            <person name="Zhao Z."/>
            <person name="Chiniquy J."/>
            <person name="Barry K."/>
            <person name="Brewer H.M."/>
            <person name="Purvine S.O."/>
            <person name="Wright A.T."/>
            <person name="Boxma B."/>
            <person name="Van Alen T."/>
            <person name="Hackstein J.H."/>
            <person name="Baker S.E."/>
            <person name="Grigoriev I.V."/>
            <person name="O'Malley M.A."/>
        </authorList>
    </citation>
    <scope>NUCLEOTIDE SEQUENCE [LARGE SCALE GENOMIC DNA]</scope>
    <source>
        <strain evidence="3 4">S4</strain>
    </source>
</reference>
<protein>
    <submittedName>
        <fullName evidence="3">Uncharacterized protein</fullName>
    </submittedName>
</protein>
<evidence type="ECO:0000313" key="4">
    <source>
        <dbReference type="Proteomes" id="UP000193944"/>
    </source>
</evidence>
<dbReference type="InterPro" id="IPR029636">
    <property type="entry name" value="Csf1"/>
</dbReference>
<dbReference type="STRING" id="1754192.A0A1Y1XEP4"/>
<name>A0A1Y1XEP4_9FUNG</name>
<dbReference type="PANTHER" id="PTHR32085:SF3">
    <property type="entry name" value="PROTEIN CSF1"/>
    <property type="match status" value="1"/>
</dbReference>
<dbReference type="OrthoDB" id="10051416at2759"/>
<dbReference type="EMBL" id="MCFG01000056">
    <property type="protein sequence ID" value="ORX84219.1"/>
    <property type="molecule type" value="Genomic_DNA"/>
</dbReference>
<gene>
    <name evidence="3" type="ORF">BCR32DRAFT_266434</name>
</gene>